<dbReference type="Gene3D" id="1.10.530.10">
    <property type="match status" value="1"/>
</dbReference>
<gene>
    <name evidence="3" type="ORF">SAMN04490355_11144</name>
</gene>
<dbReference type="PANTHER" id="PTHR33308">
    <property type="entry name" value="PEPTIDOGLYCAN HYDROLASE FLGJ"/>
    <property type="match status" value="1"/>
</dbReference>
<accession>A0A1I4QN69</accession>
<feature type="domain" description="Mannosyl-glycoprotein endo-beta-N-acetylglucosamidase-like" evidence="2">
    <location>
        <begin position="3"/>
        <end position="146"/>
    </location>
</feature>
<reference evidence="4" key="1">
    <citation type="submission" date="2016-10" db="EMBL/GenBank/DDBJ databases">
        <authorList>
            <person name="Varghese N."/>
            <person name="Submissions S."/>
        </authorList>
    </citation>
    <scope>NUCLEOTIDE SEQUENCE [LARGE SCALE GENOMIC DNA]</scope>
    <source>
        <strain evidence="4">DSM 13327</strain>
    </source>
</reference>
<dbReference type="InterPro" id="IPR051056">
    <property type="entry name" value="Glycosyl_Hydrolase_73"/>
</dbReference>
<dbReference type="PANTHER" id="PTHR33308:SF9">
    <property type="entry name" value="PEPTIDOGLYCAN HYDROLASE FLGJ"/>
    <property type="match status" value="1"/>
</dbReference>
<dbReference type="RefSeq" id="WP_090944949.1">
    <property type="nucleotide sequence ID" value="NZ_FOTS01000114.1"/>
</dbReference>
<proteinExistence type="predicted"/>
<organism evidence="3 4">
    <name type="scientific">Pelosinus propionicus DSM 13327</name>
    <dbReference type="NCBI Taxonomy" id="1123291"/>
    <lineage>
        <taxon>Bacteria</taxon>
        <taxon>Bacillati</taxon>
        <taxon>Bacillota</taxon>
        <taxon>Negativicutes</taxon>
        <taxon>Selenomonadales</taxon>
        <taxon>Sporomusaceae</taxon>
        <taxon>Pelosinus</taxon>
    </lineage>
</organism>
<dbReference type="AlphaFoldDB" id="A0A1I4QN69"/>
<dbReference type="STRING" id="1123291.SAMN04490355_11144"/>
<keyword evidence="4" id="KW-1185">Reference proteome</keyword>
<evidence type="ECO:0000313" key="4">
    <source>
        <dbReference type="Proteomes" id="UP000199520"/>
    </source>
</evidence>
<dbReference type="EMBL" id="FOTS01000114">
    <property type="protein sequence ID" value="SFM41479.1"/>
    <property type="molecule type" value="Genomic_DNA"/>
</dbReference>
<sequence>MTPDEYLEMITGKAKEICGNYGLPYACCVAQGAIESQWGKYGIGNGGYNIFGRKYGGEFDYVEVPTQEDDGTGSWYTINARFVSYPSIGDAINDWCQLMIWGPYKQYSDQYIHDQDLEAFVRGIGSVYATDIYYADKVMQTIKACDLY</sequence>
<dbReference type="Proteomes" id="UP000199520">
    <property type="component" value="Unassembled WGS sequence"/>
</dbReference>
<dbReference type="Pfam" id="PF01832">
    <property type="entry name" value="Glucosaminidase"/>
    <property type="match status" value="1"/>
</dbReference>
<evidence type="ECO:0000313" key="3">
    <source>
        <dbReference type="EMBL" id="SFM41479.1"/>
    </source>
</evidence>
<name>A0A1I4QN69_9FIRM</name>
<evidence type="ECO:0000256" key="1">
    <source>
        <dbReference type="ARBA" id="ARBA00022801"/>
    </source>
</evidence>
<protein>
    <submittedName>
        <fullName evidence="3">Mannosyl-glycoprotein endo-beta-N-acetylglucosaminidase</fullName>
    </submittedName>
</protein>
<dbReference type="Gene3D" id="4.10.80.30">
    <property type="entry name" value="DNA polymerase, domain 6"/>
    <property type="match status" value="1"/>
</dbReference>
<dbReference type="GO" id="GO:0004040">
    <property type="term" value="F:amidase activity"/>
    <property type="evidence" value="ECO:0007669"/>
    <property type="project" value="InterPro"/>
</dbReference>
<dbReference type="InterPro" id="IPR002901">
    <property type="entry name" value="MGlyc_endo_b_GlcNAc-like_dom"/>
</dbReference>
<dbReference type="SMART" id="SM00047">
    <property type="entry name" value="LYZ2"/>
    <property type="match status" value="1"/>
</dbReference>
<dbReference type="OrthoDB" id="37530at2"/>
<evidence type="ECO:0000259" key="2">
    <source>
        <dbReference type="SMART" id="SM00047"/>
    </source>
</evidence>
<keyword evidence="1" id="KW-0378">Hydrolase</keyword>